<proteinExistence type="inferred from homology"/>
<evidence type="ECO:0000256" key="8">
    <source>
        <dbReference type="SAM" id="Phobius"/>
    </source>
</evidence>
<evidence type="ECO:0000256" key="3">
    <source>
        <dbReference type="ARBA" id="ARBA00022448"/>
    </source>
</evidence>
<dbReference type="AlphaFoldDB" id="A0A3P1T4M7"/>
<feature type="transmembrane region" description="Helical" evidence="8">
    <location>
        <begin position="130"/>
        <end position="149"/>
    </location>
</feature>
<evidence type="ECO:0000313" key="10">
    <source>
        <dbReference type="Proteomes" id="UP000280819"/>
    </source>
</evidence>
<evidence type="ECO:0000256" key="4">
    <source>
        <dbReference type="ARBA" id="ARBA00022475"/>
    </source>
</evidence>
<dbReference type="InterPro" id="IPR037294">
    <property type="entry name" value="ABC_BtuC-like"/>
</dbReference>
<feature type="transmembrane region" description="Helical" evidence="8">
    <location>
        <begin position="21"/>
        <end position="42"/>
    </location>
</feature>
<dbReference type="GO" id="GO:0005886">
    <property type="term" value="C:plasma membrane"/>
    <property type="evidence" value="ECO:0007669"/>
    <property type="project" value="UniProtKB-SubCell"/>
</dbReference>
<comment type="caution">
    <text evidence="9">The sequence shown here is derived from an EMBL/GenBank/DDBJ whole genome shotgun (WGS) entry which is preliminary data.</text>
</comment>
<keyword evidence="5 8" id="KW-0812">Transmembrane</keyword>
<dbReference type="CDD" id="cd06550">
    <property type="entry name" value="TM_ABC_iron-siderophores_like"/>
    <property type="match status" value="1"/>
</dbReference>
<feature type="transmembrane region" description="Helical" evidence="8">
    <location>
        <begin position="200"/>
        <end position="222"/>
    </location>
</feature>
<dbReference type="GO" id="GO:0033214">
    <property type="term" value="P:siderophore-iron import into cell"/>
    <property type="evidence" value="ECO:0007669"/>
    <property type="project" value="TreeGrafter"/>
</dbReference>
<feature type="transmembrane region" description="Helical" evidence="8">
    <location>
        <begin position="249"/>
        <end position="281"/>
    </location>
</feature>
<dbReference type="GO" id="GO:0022857">
    <property type="term" value="F:transmembrane transporter activity"/>
    <property type="evidence" value="ECO:0007669"/>
    <property type="project" value="InterPro"/>
</dbReference>
<feature type="transmembrane region" description="Helical" evidence="8">
    <location>
        <begin position="106"/>
        <end position="124"/>
    </location>
</feature>
<comment type="similarity">
    <text evidence="2">Belongs to the binding-protein-dependent transport system permease family. FecCD subfamily.</text>
</comment>
<evidence type="ECO:0000256" key="6">
    <source>
        <dbReference type="ARBA" id="ARBA00022989"/>
    </source>
</evidence>
<gene>
    <name evidence="9" type="ORF">EII34_10240</name>
</gene>
<evidence type="ECO:0000256" key="1">
    <source>
        <dbReference type="ARBA" id="ARBA00004651"/>
    </source>
</evidence>
<organism evidence="9 10">
    <name type="scientific">Arachnia propionica</name>
    <dbReference type="NCBI Taxonomy" id="1750"/>
    <lineage>
        <taxon>Bacteria</taxon>
        <taxon>Bacillati</taxon>
        <taxon>Actinomycetota</taxon>
        <taxon>Actinomycetes</taxon>
        <taxon>Propionibacteriales</taxon>
        <taxon>Propionibacteriaceae</taxon>
        <taxon>Arachnia</taxon>
    </lineage>
</organism>
<feature type="transmembrane region" description="Helical" evidence="8">
    <location>
        <begin position="76"/>
        <end position="97"/>
    </location>
</feature>
<evidence type="ECO:0000256" key="5">
    <source>
        <dbReference type="ARBA" id="ARBA00022692"/>
    </source>
</evidence>
<sequence length="344" mass="35796">MTATLTPTDLRASRRRRNRSHLRVVVILGCLVAALWVASLMIGDIFYTPDQVWRVIRGETVPGASFTVGQLRLPRATLGLLAGLAYGAAGATFQTLLRNQLASPDIIGISAGASAAGVFGIVLLGWSQTLVSGFSLVAALGTALTIYALSFRGGFAGTRLILIGIGISAMLGSVVSWVLSKANQWDLATATRWLTGSLRGATWAQVLPLAVICGVVLPVMWLSSSRLAAMRFGDDTASGLGVRVRSVRLWTIIGAVMLVAVATASCGPVAFVAFMAGPIAIRLSPSAPSQVVPASLVGAVIVLLSDLVGQYLLGTRYPVGVITGALGAPFLVHLLVRANSAHRS</sequence>
<dbReference type="Proteomes" id="UP000280819">
    <property type="component" value="Unassembled WGS sequence"/>
</dbReference>
<dbReference type="Pfam" id="PF01032">
    <property type="entry name" value="FecCD"/>
    <property type="match status" value="1"/>
</dbReference>
<evidence type="ECO:0000256" key="2">
    <source>
        <dbReference type="ARBA" id="ARBA00007935"/>
    </source>
</evidence>
<reference evidence="9 10" key="1">
    <citation type="submission" date="2018-11" db="EMBL/GenBank/DDBJ databases">
        <title>Genomes From Bacteria Associated with the Canine Oral Cavity: a Test Case for Automated Genome-Based Taxonomic Assignment.</title>
        <authorList>
            <person name="Coil D.A."/>
            <person name="Jospin G."/>
            <person name="Darling A.E."/>
            <person name="Wallis C."/>
            <person name="Davis I.J."/>
            <person name="Harris S."/>
            <person name="Eisen J.A."/>
            <person name="Holcombe L.J."/>
            <person name="O'Flynn C."/>
        </authorList>
    </citation>
    <scope>NUCLEOTIDE SEQUENCE [LARGE SCALE GENOMIC DNA]</scope>
    <source>
        <strain evidence="9 10">OH887_COT-365</strain>
    </source>
</reference>
<comment type="subcellular location">
    <subcellularLocation>
        <location evidence="1">Cell membrane</location>
        <topology evidence="1">Multi-pass membrane protein</topology>
    </subcellularLocation>
</comment>
<dbReference type="EMBL" id="RQZG01000011">
    <property type="protein sequence ID" value="RRD04431.1"/>
    <property type="molecule type" value="Genomic_DNA"/>
</dbReference>
<dbReference type="PANTHER" id="PTHR30472">
    <property type="entry name" value="FERRIC ENTEROBACTIN TRANSPORT SYSTEM PERMEASE PROTEIN"/>
    <property type="match status" value="1"/>
</dbReference>
<dbReference type="RefSeq" id="WP_124845061.1">
    <property type="nucleotide sequence ID" value="NZ_JAUNKP010000009.1"/>
</dbReference>
<keyword evidence="4" id="KW-1003">Cell membrane</keyword>
<accession>A0A3P1T4M7</accession>
<dbReference type="SUPFAM" id="SSF81345">
    <property type="entry name" value="ABC transporter involved in vitamin B12 uptake, BtuC"/>
    <property type="match status" value="1"/>
</dbReference>
<protein>
    <submittedName>
        <fullName evidence="9">Iron ABC transporter permease</fullName>
    </submittedName>
</protein>
<dbReference type="InterPro" id="IPR000522">
    <property type="entry name" value="ABC_transptr_permease_BtuC"/>
</dbReference>
<keyword evidence="3" id="KW-0813">Transport</keyword>
<dbReference type="Gene3D" id="1.10.3470.10">
    <property type="entry name" value="ABC transporter involved in vitamin B12 uptake, BtuC"/>
    <property type="match status" value="1"/>
</dbReference>
<keyword evidence="7 8" id="KW-0472">Membrane</keyword>
<name>A0A3P1T4M7_9ACTN</name>
<feature type="transmembrane region" description="Helical" evidence="8">
    <location>
        <begin position="161"/>
        <end position="180"/>
    </location>
</feature>
<evidence type="ECO:0000256" key="7">
    <source>
        <dbReference type="ARBA" id="ARBA00023136"/>
    </source>
</evidence>
<evidence type="ECO:0000313" key="9">
    <source>
        <dbReference type="EMBL" id="RRD04431.1"/>
    </source>
</evidence>
<dbReference type="PANTHER" id="PTHR30472:SF24">
    <property type="entry name" value="FERRIC ENTEROBACTIN TRANSPORT SYSTEM PERMEASE PROTEIN FEPG"/>
    <property type="match status" value="1"/>
</dbReference>
<feature type="transmembrane region" description="Helical" evidence="8">
    <location>
        <begin position="317"/>
        <end position="336"/>
    </location>
</feature>
<dbReference type="OrthoDB" id="4455417at2"/>
<keyword evidence="6 8" id="KW-1133">Transmembrane helix</keyword>